<dbReference type="RefSeq" id="XP_007773705.1">
    <property type="nucleotide sequence ID" value="XM_007775515.1"/>
</dbReference>
<dbReference type="AlphaFoldDB" id="A0A5M3MC61"/>
<feature type="transmembrane region" description="Helical" evidence="2">
    <location>
        <begin position="677"/>
        <end position="697"/>
    </location>
</feature>
<keyword evidence="4" id="KW-1185">Reference proteome</keyword>
<evidence type="ECO:0000256" key="1">
    <source>
        <dbReference type="SAM" id="MobiDB-lite"/>
    </source>
</evidence>
<dbReference type="GeneID" id="19202250"/>
<feature type="region of interest" description="Disordered" evidence="1">
    <location>
        <begin position="1"/>
        <end position="108"/>
    </location>
</feature>
<feature type="region of interest" description="Disordered" evidence="1">
    <location>
        <begin position="125"/>
        <end position="198"/>
    </location>
</feature>
<dbReference type="PANTHER" id="PTHR45725:SF1">
    <property type="entry name" value="DISHEVELLED ASSOCIATED ACTIVATOR OF MORPHOGENESIS, ISOFORM D"/>
    <property type="match status" value="1"/>
</dbReference>
<name>A0A5M3MC61_CONPW</name>
<feature type="compositionally biased region" description="Low complexity" evidence="1">
    <location>
        <begin position="1"/>
        <end position="12"/>
    </location>
</feature>
<accession>A0A5M3MC61</accession>
<feature type="region of interest" description="Disordered" evidence="1">
    <location>
        <begin position="213"/>
        <end position="306"/>
    </location>
</feature>
<feature type="compositionally biased region" description="Low complexity" evidence="1">
    <location>
        <begin position="92"/>
        <end position="107"/>
    </location>
</feature>
<proteinExistence type="predicted"/>
<dbReference type="PANTHER" id="PTHR45725">
    <property type="entry name" value="FORMIN HOMOLOGY 2 FAMILY MEMBER"/>
    <property type="match status" value="1"/>
</dbReference>
<dbReference type="OrthoDB" id="2622797at2759"/>
<reference evidence="4" key="1">
    <citation type="journal article" date="2012" name="Science">
        <title>The Paleozoic origin of enzymatic lignin decomposition reconstructed from 31 fungal genomes.</title>
        <authorList>
            <person name="Floudas D."/>
            <person name="Binder M."/>
            <person name="Riley R."/>
            <person name="Barry K."/>
            <person name="Blanchette R.A."/>
            <person name="Henrissat B."/>
            <person name="Martinez A.T."/>
            <person name="Otillar R."/>
            <person name="Spatafora J.W."/>
            <person name="Yadav J.S."/>
            <person name="Aerts A."/>
            <person name="Benoit I."/>
            <person name="Boyd A."/>
            <person name="Carlson A."/>
            <person name="Copeland A."/>
            <person name="Coutinho P.M."/>
            <person name="de Vries R.P."/>
            <person name="Ferreira P."/>
            <person name="Findley K."/>
            <person name="Foster B."/>
            <person name="Gaskell J."/>
            <person name="Glotzer D."/>
            <person name="Gorecki P."/>
            <person name="Heitman J."/>
            <person name="Hesse C."/>
            <person name="Hori C."/>
            <person name="Igarashi K."/>
            <person name="Jurgens J.A."/>
            <person name="Kallen N."/>
            <person name="Kersten P."/>
            <person name="Kohler A."/>
            <person name="Kuees U."/>
            <person name="Kumar T.K.A."/>
            <person name="Kuo A."/>
            <person name="LaButti K."/>
            <person name="Larrondo L.F."/>
            <person name="Lindquist E."/>
            <person name="Ling A."/>
            <person name="Lombard V."/>
            <person name="Lucas S."/>
            <person name="Lundell T."/>
            <person name="Martin R."/>
            <person name="McLaughlin D.J."/>
            <person name="Morgenstern I."/>
            <person name="Morin E."/>
            <person name="Murat C."/>
            <person name="Nagy L.G."/>
            <person name="Nolan M."/>
            <person name="Ohm R.A."/>
            <person name="Patyshakuliyeva A."/>
            <person name="Rokas A."/>
            <person name="Ruiz-Duenas F.J."/>
            <person name="Sabat G."/>
            <person name="Salamov A."/>
            <person name="Samejima M."/>
            <person name="Schmutz J."/>
            <person name="Slot J.C."/>
            <person name="St John F."/>
            <person name="Stenlid J."/>
            <person name="Sun H."/>
            <person name="Sun S."/>
            <person name="Syed K."/>
            <person name="Tsang A."/>
            <person name="Wiebenga A."/>
            <person name="Young D."/>
            <person name="Pisabarro A."/>
            <person name="Eastwood D.C."/>
            <person name="Martin F."/>
            <person name="Cullen D."/>
            <person name="Grigoriev I.V."/>
            <person name="Hibbett D.S."/>
        </authorList>
    </citation>
    <scope>NUCLEOTIDE SEQUENCE [LARGE SCALE GENOMIC DNA]</scope>
    <source>
        <strain evidence="4">RWD-64-598 SS2</strain>
    </source>
</reference>
<dbReference type="EMBL" id="JH711586">
    <property type="protein sequence ID" value="EIW76494.1"/>
    <property type="molecule type" value="Genomic_DNA"/>
</dbReference>
<keyword evidence="2" id="KW-0472">Membrane</keyword>
<protein>
    <recommendedName>
        <fullName evidence="5">WW domain-containing protein</fullName>
    </recommendedName>
</protein>
<feature type="compositionally biased region" description="Pro residues" evidence="1">
    <location>
        <begin position="59"/>
        <end position="91"/>
    </location>
</feature>
<comment type="caution">
    <text evidence="3">The sequence shown here is derived from an EMBL/GenBank/DDBJ whole genome shotgun (WGS) entry which is preliminary data.</text>
</comment>
<organism evidence="3 4">
    <name type="scientific">Coniophora puteana (strain RWD-64-598)</name>
    <name type="common">Brown rot fungus</name>
    <dbReference type="NCBI Taxonomy" id="741705"/>
    <lineage>
        <taxon>Eukaryota</taxon>
        <taxon>Fungi</taxon>
        <taxon>Dikarya</taxon>
        <taxon>Basidiomycota</taxon>
        <taxon>Agaricomycotina</taxon>
        <taxon>Agaricomycetes</taxon>
        <taxon>Agaricomycetidae</taxon>
        <taxon>Boletales</taxon>
        <taxon>Coniophorineae</taxon>
        <taxon>Coniophoraceae</taxon>
        <taxon>Coniophora</taxon>
    </lineage>
</organism>
<evidence type="ECO:0000256" key="2">
    <source>
        <dbReference type="SAM" id="Phobius"/>
    </source>
</evidence>
<keyword evidence="2" id="KW-0812">Transmembrane</keyword>
<evidence type="ECO:0000313" key="4">
    <source>
        <dbReference type="Proteomes" id="UP000053558"/>
    </source>
</evidence>
<gene>
    <name evidence="3" type="ORF">CONPUDRAFT_146885</name>
</gene>
<dbReference type="InterPro" id="IPR051425">
    <property type="entry name" value="Formin_Homology"/>
</dbReference>
<keyword evidence="2" id="KW-1133">Transmembrane helix</keyword>
<dbReference type="OMA" id="MDERMPL"/>
<feature type="transmembrane region" description="Helical" evidence="2">
    <location>
        <begin position="729"/>
        <end position="757"/>
    </location>
</feature>
<feature type="compositionally biased region" description="Low complexity" evidence="1">
    <location>
        <begin position="125"/>
        <end position="195"/>
    </location>
</feature>
<dbReference type="KEGG" id="cput:CONPUDRAFT_146885"/>
<feature type="compositionally biased region" description="Pro residues" evidence="1">
    <location>
        <begin position="13"/>
        <end position="33"/>
    </location>
</feature>
<dbReference type="Proteomes" id="UP000053558">
    <property type="component" value="Unassembled WGS sequence"/>
</dbReference>
<sequence length="962" mass="102313">MPTPTSTSIPAPMSMPTPSPTPSPSPRPSPRPNPMAISSLITVPTPTPMPSPSSTHTLAPPPIRSPVPTPTPAPARIPGPGPTWLPAPMLTPAPSSASSTSGFRFEFSPPPPSASYPFMPVSTFTPTSSSKLASTSTPSSTSSPASTSKPSSIPAPKPAHTLTPMPAPTSLPTSTPTSTPTLTITSAPTSTPTSTFMPVLTSNPAPIFMHIFTSTPTPTSTPAPTSMPTPISMPVPVPASPALPIRAPTPDPAPTPASHPRPSSPQYGFTNPTATATTASQPRPSNPQHGFKVAPTADPEPDTASPPTYISGPICAQCGQPAHAAHYANQHTANDNPHEIHAKPGQKPHVYVGQPTRLCDESNPLNANEYLPLPAGWLKLTHLGGAVYFFNPHTRVVTPADVREALVERRVAEEYTRLCAEVGDAKVARELRRDLVMVIELPGVDAGGGEKGKGKEKEVEVEAYYVCIDRMAVFKLKGDQVEYGSKERLWAHIERYPMHWLNFPVALEVEFLNALTFGASERFRDARNTPFPFSGETCERLMRIYQDSRLRHEEDAHTLTPLLIWEIARAMRIVEASRGRYGYGTPSNRLYRNLAAPPPAWWEGALLGAPLLGAHHMYKRRLQESRVKGEVYAPVFQRAVQGFLDEWADSNLLATVFAGASVAFLAVPNVTPLQQTASLASTIFAVTSIVTGLHHVWRHRPKTSADRAEAARYLNRAGAATHAAHDADLAVTAAFLAVPLAALLWSVLAFTVAIAAFCVQGPSAGSDSSSGGGGGGSGGLDLGGGPGGPGKIGTILLLALLGVLTLGALLVLAFFAHVWRAPRDEEIEDGFDLIAGMAYQHDHRAPVGWRDSTRDWVLHAPGALRRRLRKVKGAMERSVLLRLHRHRMRKARARTLVPEMAVPPPREDGAVAQAAGMAAAAAHAPLSGTRSAVPPRGTVAGAIQLANMTVAAPLRSHTLLKK</sequence>
<feature type="compositionally biased region" description="Polar residues" evidence="1">
    <location>
        <begin position="266"/>
        <end position="288"/>
    </location>
</feature>
<evidence type="ECO:0008006" key="5">
    <source>
        <dbReference type="Google" id="ProtNLM"/>
    </source>
</evidence>
<evidence type="ECO:0000313" key="3">
    <source>
        <dbReference type="EMBL" id="EIW76494.1"/>
    </source>
</evidence>
<feature type="compositionally biased region" description="Pro residues" evidence="1">
    <location>
        <begin position="219"/>
        <end position="263"/>
    </location>
</feature>
<feature type="transmembrane region" description="Helical" evidence="2">
    <location>
        <begin position="792"/>
        <end position="815"/>
    </location>
</feature>